<organism evidence="1 2">
    <name type="scientific">Panagrolaimus sp. ES5</name>
    <dbReference type="NCBI Taxonomy" id="591445"/>
    <lineage>
        <taxon>Eukaryota</taxon>
        <taxon>Metazoa</taxon>
        <taxon>Ecdysozoa</taxon>
        <taxon>Nematoda</taxon>
        <taxon>Chromadorea</taxon>
        <taxon>Rhabditida</taxon>
        <taxon>Tylenchina</taxon>
        <taxon>Panagrolaimomorpha</taxon>
        <taxon>Panagrolaimoidea</taxon>
        <taxon>Panagrolaimidae</taxon>
        <taxon>Panagrolaimus</taxon>
    </lineage>
</organism>
<accession>A0AC34FSP0</accession>
<sequence length="381" mass="44979">MELYFIFYGSYKQPIANPFRFLDFENYQKEELDGELLENIHLQCKFKIVNGLVKNIWFNEKDGVWSRNMKKRVISLFNIQNISKKHFTDYNIYDMAFTASEDSFDGDKCATDYEVEQSVGNTFNFSKFIDFNNCENTAYFDDLQGQTVNECQQRTAELNYELIGSHKHYEFKRVYYKSNCFSDNRNKTVIMKMLWFHTSKKIFKDVNVNVDSETLLSNYHDNSQQFGRRHSTTIFPALDVVKKIGGINLEVDYPWLNKNGRCRTDVPNPPITGREYKVRKEENVSNERLMELVEKHGPVAVSIWASLEMREYKGKKKYTNCKAQEFNHVLTLVGYDTDKEGTYWILKNSWGVHHGDDGYFYIMMNKFQFDCGITREVVYVV</sequence>
<reference evidence="2" key="1">
    <citation type="submission" date="2022-11" db="UniProtKB">
        <authorList>
            <consortium name="WormBaseParasite"/>
        </authorList>
    </citation>
    <scope>IDENTIFICATION</scope>
</reference>
<dbReference type="WBParaSite" id="ES5_v2.g20337.t1">
    <property type="protein sequence ID" value="ES5_v2.g20337.t1"/>
    <property type="gene ID" value="ES5_v2.g20337"/>
</dbReference>
<evidence type="ECO:0000313" key="2">
    <source>
        <dbReference type="WBParaSite" id="ES5_v2.g20337.t1"/>
    </source>
</evidence>
<evidence type="ECO:0000313" key="1">
    <source>
        <dbReference type="Proteomes" id="UP000887579"/>
    </source>
</evidence>
<proteinExistence type="predicted"/>
<protein>
    <submittedName>
        <fullName evidence="2">Peptidase C1A papain C-terminal domain-containing protein</fullName>
    </submittedName>
</protein>
<dbReference type="Proteomes" id="UP000887579">
    <property type="component" value="Unplaced"/>
</dbReference>
<name>A0AC34FSP0_9BILA</name>